<gene>
    <name evidence="17" type="primary">FRE4.1</name>
    <name evidence="17" type="ORF">PICST_59173</name>
</gene>
<dbReference type="EC" id="1.16.1.9" evidence="3"/>
<dbReference type="OrthoDB" id="3944240at2759"/>
<dbReference type="SUPFAM" id="SSF52343">
    <property type="entry name" value="Ferredoxin reductase-like, C-terminal NADP-linked domain"/>
    <property type="match status" value="1"/>
</dbReference>
<keyword evidence="6" id="KW-0285">Flavoprotein</keyword>
<dbReference type="HOGENOM" id="CLU_032568_0_0_1"/>
<evidence type="ECO:0000256" key="7">
    <source>
        <dbReference type="ARBA" id="ARBA00022692"/>
    </source>
</evidence>
<dbReference type="EMBL" id="CP000498">
    <property type="protein sequence ID" value="ABN65938.2"/>
    <property type="molecule type" value="Genomic_DNA"/>
</dbReference>
<evidence type="ECO:0000256" key="6">
    <source>
        <dbReference type="ARBA" id="ARBA00022630"/>
    </source>
</evidence>
<evidence type="ECO:0000256" key="11">
    <source>
        <dbReference type="ARBA" id="ARBA00023002"/>
    </source>
</evidence>
<evidence type="ECO:0000256" key="14">
    <source>
        <dbReference type="ARBA" id="ARBA00048483"/>
    </source>
</evidence>
<dbReference type="GO" id="GO:0006826">
    <property type="term" value="P:iron ion transport"/>
    <property type="evidence" value="ECO:0007669"/>
    <property type="project" value="UniProtKB-ARBA"/>
</dbReference>
<evidence type="ECO:0000256" key="5">
    <source>
        <dbReference type="ARBA" id="ARBA00022475"/>
    </source>
</evidence>
<evidence type="ECO:0000256" key="3">
    <source>
        <dbReference type="ARBA" id="ARBA00012668"/>
    </source>
</evidence>
<keyword evidence="7 15" id="KW-0812">Transmembrane</keyword>
<dbReference type="Gene3D" id="2.40.30.10">
    <property type="entry name" value="Translation factors"/>
    <property type="match status" value="1"/>
</dbReference>
<evidence type="ECO:0000256" key="10">
    <source>
        <dbReference type="ARBA" id="ARBA00022989"/>
    </source>
</evidence>
<organism evidence="17 18">
    <name type="scientific">Scheffersomyces stipitis (strain ATCC 58785 / CBS 6054 / NBRC 10063 / NRRL Y-11545)</name>
    <name type="common">Yeast</name>
    <name type="synonym">Pichia stipitis</name>
    <dbReference type="NCBI Taxonomy" id="322104"/>
    <lineage>
        <taxon>Eukaryota</taxon>
        <taxon>Fungi</taxon>
        <taxon>Dikarya</taxon>
        <taxon>Ascomycota</taxon>
        <taxon>Saccharomycotina</taxon>
        <taxon>Pichiomycetes</taxon>
        <taxon>Debaryomycetaceae</taxon>
        <taxon>Scheffersomyces</taxon>
    </lineage>
</organism>
<dbReference type="SFLD" id="SFLDG01168">
    <property type="entry name" value="Ferric_reductase_subgroup_(FRE"/>
    <property type="match status" value="1"/>
</dbReference>
<dbReference type="RefSeq" id="XP_001383967.2">
    <property type="nucleotide sequence ID" value="XM_001383930.1"/>
</dbReference>
<sequence length="595" mass="68655">MASSIPFDVQYFVEKSRNNKYEWLVFLITIILLILHGILFHWIPIYLRSKRTENSLNNPGYFKFLKTWDIWTSCIKLEIPGTKKSIYFQPSVVLLGALFLVINAVFCFVETVDLDYLPRYYVVSKRISKVAVGSLPTIMLAIMKNDLLTSISGLQHDRITFLHLWLGRIMWTMITIHFIMACKYWLGLDFVIMILIPPQIFGMMAYCSFFLLTWASLKFIRNLSFDVFLLQHRVLSFIMLLMTFFHNSGNRAAVLIAVHSVVLDRVTSNIISFVHKRKSPTKGMCSFEVLDEDTMSIDIPIHEAGYTTSAWYTIFLPRVSCWKPGQHIYLCVPKVNRFQFHPFTIASLEESGNMKLLVRKQKGFTKRLMTKLKKMEEVEMSNFEDNDGEVENREMGIHKLKVTFTGPYGANHQNFLRFDSVLFLAAGSGGAFVFPVALALLKEIDLRNSKSDFLHRPMNPKIKLIWSIQKKENIRWFVDQLQQILQLSNSINLSVTIYITQEVEEEVDDEKLMDILYHSSSSHNRTHSDVSIEFVFKRADVATLIQKQSMKLNQSQALAVCSCGSPSFTNSIKIHCNSARKANDSPDIYCYTESF</sequence>
<dbReference type="OMA" id="IYCYTES"/>
<feature type="domain" description="FAD-binding FR-type" evidence="16">
    <location>
        <begin position="248"/>
        <end position="414"/>
    </location>
</feature>
<comment type="catalytic activity">
    <reaction evidence="14">
        <text>2 a Fe(II)-siderophore + NADP(+) + H(+) = 2 a Fe(III)-siderophore + NADPH</text>
        <dbReference type="Rhea" id="RHEA:28795"/>
        <dbReference type="Rhea" id="RHEA-COMP:11342"/>
        <dbReference type="Rhea" id="RHEA-COMP:11344"/>
        <dbReference type="ChEBI" id="CHEBI:15378"/>
        <dbReference type="ChEBI" id="CHEBI:29033"/>
        <dbReference type="ChEBI" id="CHEBI:29034"/>
        <dbReference type="ChEBI" id="CHEBI:57783"/>
        <dbReference type="ChEBI" id="CHEBI:58349"/>
        <dbReference type="EC" id="1.16.1.9"/>
    </reaction>
</comment>
<keyword evidence="12" id="KW-0406">Ion transport</keyword>
<feature type="transmembrane region" description="Helical" evidence="15">
    <location>
        <begin position="192"/>
        <end position="215"/>
    </location>
</feature>
<comment type="subcellular location">
    <subcellularLocation>
        <location evidence="1">Cell membrane</location>
        <topology evidence="1">Multi-pass membrane protein</topology>
    </subcellularLocation>
</comment>
<accession>A3LSQ8</accession>
<dbReference type="GO" id="GO:0006879">
    <property type="term" value="P:intracellular iron ion homeostasis"/>
    <property type="evidence" value="ECO:0007669"/>
    <property type="project" value="TreeGrafter"/>
</dbReference>
<dbReference type="Proteomes" id="UP000002258">
    <property type="component" value="Chromosome 4"/>
</dbReference>
<dbReference type="STRING" id="322104.A3LSQ8"/>
<dbReference type="SUPFAM" id="SSF63380">
    <property type="entry name" value="Riboflavin synthase domain-like"/>
    <property type="match status" value="1"/>
</dbReference>
<dbReference type="InterPro" id="IPR013112">
    <property type="entry name" value="FAD-bd_8"/>
</dbReference>
<dbReference type="GO" id="GO:0005886">
    <property type="term" value="C:plasma membrane"/>
    <property type="evidence" value="ECO:0007669"/>
    <property type="project" value="UniProtKB-SubCell"/>
</dbReference>
<feature type="transmembrane region" description="Helical" evidence="15">
    <location>
        <begin position="23"/>
        <end position="47"/>
    </location>
</feature>
<comment type="similarity">
    <text evidence="2">Belongs to the ferric reductase (FRE) family.</text>
</comment>
<feature type="transmembrane region" description="Helical" evidence="15">
    <location>
        <begin position="164"/>
        <end position="186"/>
    </location>
</feature>
<dbReference type="InterPro" id="IPR013130">
    <property type="entry name" value="Fe3_Rdtase_TM_dom"/>
</dbReference>
<keyword evidence="4" id="KW-0813">Transport</keyword>
<evidence type="ECO:0000313" key="17">
    <source>
        <dbReference type="EMBL" id="ABN65938.2"/>
    </source>
</evidence>
<dbReference type="Gene3D" id="3.40.50.80">
    <property type="entry name" value="Nucleotide-binding domain of ferredoxin-NADP reductase (FNR) module"/>
    <property type="match status" value="1"/>
</dbReference>
<dbReference type="Pfam" id="PF08030">
    <property type="entry name" value="NAD_binding_6"/>
    <property type="match status" value="1"/>
</dbReference>
<protein>
    <recommendedName>
        <fullName evidence="3">ferric-chelate reductase (NADPH)</fullName>
        <ecNumber evidence="3">1.16.1.9</ecNumber>
    </recommendedName>
</protein>
<evidence type="ECO:0000256" key="4">
    <source>
        <dbReference type="ARBA" id="ARBA00022448"/>
    </source>
</evidence>
<proteinExistence type="inferred from homology"/>
<evidence type="ECO:0000256" key="8">
    <source>
        <dbReference type="ARBA" id="ARBA00022827"/>
    </source>
</evidence>
<dbReference type="KEGG" id="pic:PICST_59173"/>
<evidence type="ECO:0000256" key="2">
    <source>
        <dbReference type="ARBA" id="ARBA00006278"/>
    </source>
</evidence>
<reference evidence="17 18" key="1">
    <citation type="journal article" date="2007" name="Nat. Biotechnol.">
        <title>Genome sequence of the lignocellulose-bioconverting and xylose-fermenting yeast Pichia stipitis.</title>
        <authorList>
            <person name="Jeffries T.W."/>
            <person name="Grigoriev I.V."/>
            <person name="Grimwood J."/>
            <person name="Laplaza J.M."/>
            <person name="Aerts A."/>
            <person name="Salamov A."/>
            <person name="Schmutz J."/>
            <person name="Lindquist E."/>
            <person name="Dehal P."/>
            <person name="Shapiro H."/>
            <person name="Jin Y.S."/>
            <person name="Passoth V."/>
            <person name="Richardson P.M."/>
        </authorList>
    </citation>
    <scope>NUCLEOTIDE SEQUENCE [LARGE SCALE GENOMIC DNA]</scope>
    <source>
        <strain evidence="18">ATCC 58785 / CBS 6054 / NBRC 10063 / NRRL Y-11545</strain>
    </source>
</reference>
<keyword evidence="8" id="KW-0274">FAD</keyword>
<evidence type="ECO:0000256" key="12">
    <source>
        <dbReference type="ARBA" id="ARBA00023065"/>
    </source>
</evidence>
<dbReference type="PANTHER" id="PTHR32361">
    <property type="entry name" value="FERRIC/CUPRIC REDUCTASE TRANSMEMBRANE COMPONENT"/>
    <property type="match status" value="1"/>
</dbReference>
<dbReference type="InterPro" id="IPR017938">
    <property type="entry name" value="Riboflavin_synthase-like_b-brl"/>
</dbReference>
<dbReference type="CDD" id="cd06186">
    <property type="entry name" value="NOX_Duox_like_FAD_NADP"/>
    <property type="match status" value="1"/>
</dbReference>
<dbReference type="eggNOG" id="KOG0039">
    <property type="taxonomic scope" value="Eukaryota"/>
</dbReference>
<evidence type="ECO:0000256" key="13">
    <source>
        <dbReference type="ARBA" id="ARBA00023136"/>
    </source>
</evidence>
<dbReference type="Pfam" id="PF01794">
    <property type="entry name" value="Ferric_reduct"/>
    <property type="match status" value="1"/>
</dbReference>
<dbReference type="InterPro" id="IPR051410">
    <property type="entry name" value="Ferric/Cupric_Reductase"/>
</dbReference>
<name>A3LSQ8_PICST</name>
<dbReference type="Pfam" id="PF08022">
    <property type="entry name" value="FAD_binding_8"/>
    <property type="match status" value="1"/>
</dbReference>
<evidence type="ECO:0000256" key="9">
    <source>
        <dbReference type="ARBA" id="ARBA00022982"/>
    </source>
</evidence>
<dbReference type="PANTHER" id="PTHR32361:SF28">
    <property type="entry name" value="FRP1P"/>
    <property type="match status" value="1"/>
</dbReference>
<dbReference type="GO" id="GO:0052851">
    <property type="term" value="F:ferric-chelate reductase (NADPH) activity"/>
    <property type="evidence" value="ECO:0007669"/>
    <property type="project" value="UniProtKB-EC"/>
</dbReference>
<dbReference type="AlphaFoldDB" id="A3LSQ8"/>
<dbReference type="SFLD" id="SFLDS00052">
    <property type="entry name" value="Ferric_Reductase_Domain"/>
    <property type="match status" value="1"/>
</dbReference>
<evidence type="ECO:0000256" key="1">
    <source>
        <dbReference type="ARBA" id="ARBA00004651"/>
    </source>
</evidence>
<dbReference type="InterPro" id="IPR013121">
    <property type="entry name" value="Fe_red_NAD-bd_6"/>
</dbReference>
<keyword evidence="18" id="KW-1185">Reference proteome</keyword>
<evidence type="ECO:0000256" key="15">
    <source>
        <dbReference type="SAM" id="Phobius"/>
    </source>
</evidence>
<keyword evidence="11" id="KW-0560">Oxidoreductase</keyword>
<keyword evidence="10 15" id="KW-1133">Transmembrane helix</keyword>
<dbReference type="GeneID" id="4839002"/>
<dbReference type="PROSITE" id="PS51384">
    <property type="entry name" value="FAD_FR"/>
    <property type="match status" value="1"/>
</dbReference>
<feature type="transmembrane region" description="Helical" evidence="15">
    <location>
        <begin position="421"/>
        <end position="441"/>
    </location>
</feature>
<keyword evidence="5" id="KW-1003">Cell membrane</keyword>
<dbReference type="InParanoid" id="A3LSQ8"/>
<dbReference type="GO" id="GO:0015677">
    <property type="term" value="P:copper ion import"/>
    <property type="evidence" value="ECO:0007669"/>
    <property type="project" value="TreeGrafter"/>
</dbReference>
<evidence type="ECO:0000313" key="18">
    <source>
        <dbReference type="Proteomes" id="UP000002258"/>
    </source>
</evidence>
<keyword evidence="9" id="KW-0249">Electron transport</keyword>
<feature type="transmembrane region" description="Helical" evidence="15">
    <location>
        <begin position="86"/>
        <end position="106"/>
    </location>
</feature>
<dbReference type="InterPro" id="IPR017927">
    <property type="entry name" value="FAD-bd_FR_type"/>
</dbReference>
<keyword evidence="13 15" id="KW-0472">Membrane</keyword>
<dbReference type="InterPro" id="IPR039261">
    <property type="entry name" value="FNR_nucleotide-bd"/>
</dbReference>
<evidence type="ECO:0000259" key="16">
    <source>
        <dbReference type="PROSITE" id="PS51384"/>
    </source>
</evidence>